<dbReference type="AlphaFoldDB" id="A0A8K1C773"/>
<feature type="compositionally biased region" description="Basic and acidic residues" evidence="1">
    <location>
        <begin position="936"/>
        <end position="948"/>
    </location>
</feature>
<sequence>MDAQAPAVGVEQQLAEDAGRAQDALNDPENEVETTIEPQEAKNEAPPSTEEVFDPTDIIRGTTGVAIASTTGNETVLSPETEVNKPDKLPIPEVSEAASERMTDDTDVVKAAVMTKPGEPAEDTLSVHSVQLVEKLVKPDPERLWAQLFGSRYENDDDIQSQTHANKHESSSPIPPANRLSLKLKLDRRLDEQIQSMRTKYRERVMLEHDPNASSPPRSTRRRRSPRAQSALEIKPFKRAGLSSTTVRFCLERALQKTCQCVQTLHAIAQGEPTPSKYDVEHGVLVTQWELDVILQRLFAKGAVDDPDARKTALLLLDNPDYRFPLHTLLQVSWFLPFEQFGRLRSLIAQVSRKHLCEKKLAIVNSTLRYQLLLLPHSSQLQSLVLKVVESIKATPSATRSTQESALDPLINAFLYGFRVPRHEPHALEKMNIVEFMQLSPSDLAARFALTSVLVVQRVVFARFLVEEIAQVYEPPPAHLSWYTPPVTTRQTSVSSAAATDTTSTTAAAKPTKKRKPSRIQQTRSAERLSARKAKIIFKTTTTEGDEETSHTSETQSVSVSATQGSCSTVVNATVQPSGPPDSSAQTDTTTQLRTQLEDALRELRESMPWVLDGDLDSNESAAIRATYVGADAFRQSFNALNSTETEPESSTKLKIHAFIDSIHAITQETALKHNSPPKTPIKKHWTPPPRYVLPGRHSPYQVQRPDPQTAFPPPYSVTKPAYWTFDPAIPTDSPSKTPLMDPYKPGVGDYDVQKGDRLTFQRSPGFAFASKTSEQENKSPMPSHTSKNSTKTVSSTSKPREVEDPGPPSYQPEDAVDKATSTEAHDVEPCPYEATEDDRALEEQLRDVYRRQQSIAVDDLVSTLLSQRPQTMRSWWPPQQKHKPKPKGKPQSTFVSRMRRSVHEKPAPPATVASPKPRLSPQKAVSPPPYTDIKQPPRDFEPPVDDQHLQWASRVSELHKAKLRVAMND</sequence>
<feature type="region of interest" description="Disordered" evidence="1">
    <location>
        <begin position="868"/>
        <end position="948"/>
    </location>
</feature>
<dbReference type="OrthoDB" id="168452at2759"/>
<dbReference type="EMBL" id="SPLM01000144">
    <property type="protein sequence ID" value="TMW57575.1"/>
    <property type="molecule type" value="Genomic_DNA"/>
</dbReference>
<feature type="region of interest" description="Disordered" evidence="1">
    <location>
        <begin position="200"/>
        <end position="230"/>
    </location>
</feature>
<dbReference type="Proteomes" id="UP000794436">
    <property type="component" value="Unassembled WGS sequence"/>
</dbReference>
<name>A0A8K1C773_PYTOL</name>
<evidence type="ECO:0000313" key="2">
    <source>
        <dbReference type="EMBL" id="TMW57575.1"/>
    </source>
</evidence>
<reference evidence="2" key="1">
    <citation type="submission" date="2019-03" db="EMBL/GenBank/DDBJ databases">
        <title>Long read genome sequence of the mycoparasitic Pythium oligandrum ATCC 38472 isolated from sugarbeet rhizosphere.</title>
        <authorList>
            <person name="Gaulin E."/>
        </authorList>
    </citation>
    <scope>NUCLEOTIDE SEQUENCE</scope>
    <source>
        <strain evidence="2">ATCC 38472_TT</strain>
    </source>
</reference>
<feature type="compositionally biased region" description="Polar residues" evidence="1">
    <location>
        <begin position="552"/>
        <end position="585"/>
    </location>
</feature>
<protein>
    <submittedName>
        <fullName evidence="2">Uncharacterized protein</fullName>
    </submittedName>
</protein>
<comment type="caution">
    <text evidence="2">The sequence shown here is derived from an EMBL/GenBank/DDBJ whole genome shotgun (WGS) entry which is preliminary data.</text>
</comment>
<feature type="region of interest" description="Disordered" evidence="1">
    <location>
        <begin position="768"/>
        <end position="846"/>
    </location>
</feature>
<feature type="region of interest" description="Disordered" evidence="1">
    <location>
        <begin position="493"/>
        <end position="591"/>
    </location>
</feature>
<feature type="region of interest" description="Disordered" evidence="1">
    <location>
        <begin position="1"/>
        <end position="55"/>
    </location>
</feature>
<keyword evidence="3" id="KW-1185">Reference proteome</keyword>
<feature type="compositionally biased region" description="Basic and acidic residues" evidence="1">
    <location>
        <begin position="200"/>
        <end position="211"/>
    </location>
</feature>
<feature type="compositionally biased region" description="Low complexity" evidence="1">
    <location>
        <begin position="784"/>
        <end position="798"/>
    </location>
</feature>
<feature type="compositionally biased region" description="Low complexity" evidence="1">
    <location>
        <begin position="493"/>
        <end position="509"/>
    </location>
</feature>
<feature type="region of interest" description="Disordered" evidence="1">
    <location>
        <begin position="670"/>
        <end position="716"/>
    </location>
</feature>
<proteinExistence type="predicted"/>
<evidence type="ECO:0000256" key="1">
    <source>
        <dbReference type="SAM" id="MobiDB-lite"/>
    </source>
</evidence>
<evidence type="ECO:0000313" key="3">
    <source>
        <dbReference type="Proteomes" id="UP000794436"/>
    </source>
</evidence>
<organism evidence="2 3">
    <name type="scientific">Pythium oligandrum</name>
    <name type="common">Mycoparasitic fungus</name>
    <dbReference type="NCBI Taxonomy" id="41045"/>
    <lineage>
        <taxon>Eukaryota</taxon>
        <taxon>Sar</taxon>
        <taxon>Stramenopiles</taxon>
        <taxon>Oomycota</taxon>
        <taxon>Peronosporomycetes</taxon>
        <taxon>Pythiales</taxon>
        <taxon>Pythiaceae</taxon>
        <taxon>Pythium</taxon>
    </lineage>
</organism>
<gene>
    <name evidence="2" type="ORF">Poli38472_003500</name>
</gene>
<feature type="region of interest" description="Disordered" evidence="1">
    <location>
        <begin position="728"/>
        <end position="753"/>
    </location>
</feature>
<accession>A0A8K1C773</accession>